<feature type="transmembrane region" description="Helical" evidence="2">
    <location>
        <begin position="60"/>
        <end position="84"/>
    </location>
</feature>
<evidence type="ECO:0000313" key="3">
    <source>
        <dbReference type="EMBL" id="GFO86109.1"/>
    </source>
</evidence>
<dbReference type="Proteomes" id="UP000613208">
    <property type="component" value="Unassembled WGS sequence"/>
</dbReference>
<keyword evidence="4" id="KW-1185">Reference proteome</keyword>
<reference evidence="3" key="1">
    <citation type="submission" date="2020-06" db="EMBL/GenBank/DDBJ databases">
        <title>Characterization of fructooligosaccharide metabolism and fructooligosaccharide-degrading enzymes in human commensal butyrate producers.</title>
        <authorList>
            <person name="Tanno H."/>
            <person name="Fujii T."/>
            <person name="Hirano K."/>
            <person name="Maeno S."/>
            <person name="Tonozuka T."/>
            <person name="Sakamoto M."/>
            <person name="Ohkuma M."/>
            <person name="Tochio T."/>
            <person name="Endo A."/>
        </authorList>
    </citation>
    <scope>NUCLEOTIDE SEQUENCE</scope>
    <source>
        <strain evidence="3">JCM 17466</strain>
    </source>
</reference>
<keyword evidence="2" id="KW-0472">Membrane</keyword>
<dbReference type="EMBL" id="BLYI01000050">
    <property type="protein sequence ID" value="GFO86109.1"/>
    <property type="molecule type" value="Genomic_DNA"/>
</dbReference>
<accession>A0A916VDB6</accession>
<gene>
    <name evidence="3" type="ORF">ANBU17_24560</name>
</gene>
<protein>
    <submittedName>
        <fullName evidence="3">Uncharacterized protein</fullName>
    </submittedName>
</protein>
<evidence type="ECO:0000313" key="4">
    <source>
        <dbReference type="Proteomes" id="UP000613208"/>
    </source>
</evidence>
<proteinExistence type="predicted"/>
<evidence type="ECO:0000256" key="1">
    <source>
        <dbReference type="SAM" id="MobiDB-lite"/>
    </source>
</evidence>
<organism evidence="3 4">
    <name type="scientific">Anaerostipes butyraticus</name>
    <dbReference type="NCBI Taxonomy" id="645466"/>
    <lineage>
        <taxon>Bacteria</taxon>
        <taxon>Bacillati</taxon>
        <taxon>Bacillota</taxon>
        <taxon>Clostridia</taxon>
        <taxon>Lachnospirales</taxon>
        <taxon>Lachnospiraceae</taxon>
        <taxon>Anaerostipes</taxon>
    </lineage>
</organism>
<dbReference type="RefSeq" id="WP_201311791.1">
    <property type="nucleotide sequence ID" value="NZ_BLYI01000050.1"/>
</dbReference>
<comment type="caution">
    <text evidence="3">The sequence shown here is derived from an EMBL/GenBank/DDBJ whole genome shotgun (WGS) entry which is preliminary data.</text>
</comment>
<sequence>MRRISSPGSIHKGKMLSAVFYILALILLVTAVSALAACHKNISLQLEQGVPVAGNELAIVNLYLSSCVQYFALSAILIFCGYVLPRVAAQKLDLQPEASSPMLNGPIEAVSEEVDGSRQETEDTDFEEWGFKEREPE</sequence>
<evidence type="ECO:0000256" key="2">
    <source>
        <dbReference type="SAM" id="Phobius"/>
    </source>
</evidence>
<keyword evidence="2" id="KW-0812">Transmembrane</keyword>
<keyword evidence="2" id="KW-1133">Transmembrane helix</keyword>
<name>A0A916VDB6_9FIRM</name>
<dbReference type="AlphaFoldDB" id="A0A916VDB6"/>
<feature type="region of interest" description="Disordered" evidence="1">
    <location>
        <begin position="110"/>
        <end position="137"/>
    </location>
</feature>